<gene>
    <name evidence="2" type="ORF">UABAM_01321</name>
</gene>
<dbReference type="Pfam" id="PF05157">
    <property type="entry name" value="MshEN"/>
    <property type="match status" value="1"/>
</dbReference>
<sequence>MDRTKLGNSLVNAKKITKEALKTALSMHDKIGGDFAPLLVKLGYISDKELTTTLAKLEGVHSIDISSLVIPAILVREIPRSVIEQHNVMPISKKDGQITLAIADVNNFEAIESIQFLTNCRVEPVLASKEAIRKAIIQFYNSEENRDFTSSEGVASYLNSTDDKFRTLQKAVIELLLEKKIITESELTKKIDRIK</sequence>
<dbReference type="OrthoDB" id="5519672at2"/>
<dbReference type="RefSeq" id="WP_151967203.1">
    <property type="nucleotide sequence ID" value="NZ_AP019860.1"/>
</dbReference>
<feature type="domain" description="Type II secretion system protein GspE N-terminal" evidence="1">
    <location>
        <begin position="61"/>
        <end position="144"/>
    </location>
</feature>
<evidence type="ECO:0000313" key="3">
    <source>
        <dbReference type="Proteomes" id="UP000326354"/>
    </source>
</evidence>
<evidence type="ECO:0000313" key="2">
    <source>
        <dbReference type="EMBL" id="BBM82978.1"/>
    </source>
</evidence>
<dbReference type="InterPro" id="IPR007831">
    <property type="entry name" value="T2SS_GspE_N"/>
</dbReference>
<proteinExistence type="predicted"/>
<reference evidence="2 3" key="1">
    <citation type="submission" date="2019-08" db="EMBL/GenBank/DDBJ databases">
        <title>Complete genome sequence of Candidatus Uab amorphum.</title>
        <authorList>
            <person name="Shiratori T."/>
            <person name="Suzuki S."/>
            <person name="Kakizawa Y."/>
            <person name="Ishida K."/>
        </authorList>
    </citation>
    <scope>NUCLEOTIDE SEQUENCE [LARGE SCALE GENOMIC DNA]</scope>
    <source>
        <strain evidence="2 3">SRT547</strain>
    </source>
</reference>
<accession>A0A5S9IJG2</accession>
<dbReference type="Gene3D" id="1.10.40.70">
    <property type="match status" value="1"/>
</dbReference>
<keyword evidence="3" id="KW-1185">Reference proteome</keyword>
<dbReference type="Gene3D" id="3.30.300.160">
    <property type="entry name" value="Type II secretion system, protein E, N-terminal domain"/>
    <property type="match status" value="1"/>
</dbReference>
<evidence type="ECO:0000259" key="1">
    <source>
        <dbReference type="Pfam" id="PF05157"/>
    </source>
</evidence>
<dbReference type="SUPFAM" id="SSF160246">
    <property type="entry name" value="EspE N-terminal domain-like"/>
    <property type="match status" value="1"/>
</dbReference>
<dbReference type="KEGG" id="uam:UABAM_01321"/>
<organism evidence="2 3">
    <name type="scientific">Uabimicrobium amorphum</name>
    <dbReference type="NCBI Taxonomy" id="2596890"/>
    <lineage>
        <taxon>Bacteria</taxon>
        <taxon>Pseudomonadati</taxon>
        <taxon>Planctomycetota</taxon>
        <taxon>Candidatus Uabimicrobiia</taxon>
        <taxon>Candidatus Uabimicrobiales</taxon>
        <taxon>Candidatus Uabimicrobiaceae</taxon>
        <taxon>Candidatus Uabimicrobium</taxon>
    </lineage>
</organism>
<dbReference type="Proteomes" id="UP000326354">
    <property type="component" value="Chromosome"/>
</dbReference>
<dbReference type="EMBL" id="AP019860">
    <property type="protein sequence ID" value="BBM82978.1"/>
    <property type="molecule type" value="Genomic_DNA"/>
</dbReference>
<dbReference type="InterPro" id="IPR037257">
    <property type="entry name" value="T2SS_E_N_sf"/>
</dbReference>
<protein>
    <submittedName>
        <fullName evidence="2">Type IV-A pilus assembly ATPase PilB</fullName>
    </submittedName>
</protein>
<dbReference type="AlphaFoldDB" id="A0A5S9IJG2"/>
<name>A0A5S9IJG2_UABAM</name>